<accession>A0A024SA20</accession>
<proteinExistence type="predicted"/>
<reference evidence="3" key="1">
    <citation type="journal article" date="2013" name="Ind. Biotechnol.">
        <title>Comparative genomics analysis of Trichoderma reesei strains.</title>
        <authorList>
            <person name="Koike H."/>
            <person name="Aerts A."/>
            <person name="LaButti K."/>
            <person name="Grigoriev I.V."/>
            <person name="Baker S.E."/>
        </authorList>
    </citation>
    <scope>NUCLEOTIDE SEQUENCE [LARGE SCALE GENOMIC DNA]</scope>
    <source>
        <strain evidence="3">ATCC 56765 / BCRC 32924 / NRRL 11460 / Rut C-30</strain>
    </source>
</reference>
<gene>
    <name evidence="2" type="ORF">M419DRAFT_8555</name>
</gene>
<dbReference type="EMBL" id="KI911146">
    <property type="protein sequence ID" value="ETS02199.1"/>
    <property type="molecule type" value="Genomic_DNA"/>
</dbReference>
<evidence type="ECO:0000256" key="1">
    <source>
        <dbReference type="SAM" id="MobiDB-lite"/>
    </source>
</evidence>
<organism evidence="2 3">
    <name type="scientific">Hypocrea jecorina (strain ATCC 56765 / BCRC 32924 / NRRL 11460 / Rut C-30)</name>
    <name type="common">Trichoderma reesei</name>
    <dbReference type="NCBI Taxonomy" id="1344414"/>
    <lineage>
        <taxon>Eukaryota</taxon>
        <taxon>Fungi</taxon>
        <taxon>Dikarya</taxon>
        <taxon>Ascomycota</taxon>
        <taxon>Pezizomycotina</taxon>
        <taxon>Sordariomycetes</taxon>
        <taxon>Hypocreomycetidae</taxon>
        <taxon>Hypocreales</taxon>
        <taxon>Hypocreaceae</taxon>
        <taxon>Trichoderma</taxon>
    </lineage>
</organism>
<evidence type="ECO:0000313" key="2">
    <source>
        <dbReference type="EMBL" id="ETS02199.1"/>
    </source>
</evidence>
<sequence length="101" mass="10619">MAPKTRHLSAPSADTAVPLAPTRGLSYSPASSCAHRPYDLSSGSLSSYRYYSIVPLRILTGGSGDALKSAKFRISHPSAGGKSWSEAGAVVTWSLLTPRAR</sequence>
<dbReference type="AlphaFoldDB" id="A0A024SA20"/>
<evidence type="ECO:0000313" key="3">
    <source>
        <dbReference type="Proteomes" id="UP000024376"/>
    </source>
</evidence>
<dbReference type="KEGG" id="trr:M419DRAFT_8555"/>
<feature type="region of interest" description="Disordered" evidence="1">
    <location>
        <begin position="1"/>
        <end position="22"/>
    </location>
</feature>
<protein>
    <submittedName>
        <fullName evidence="2">Uncharacterized protein</fullName>
    </submittedName>
</protein>
<dbReference type="Proteomes" id="UP000024376">
    <property type="component" value="Unassembled WGS sequence"/>
</dbReference>
<name>A0A024SA20_HYPJR</name>
<dbReference type="HOGENOM" id="CLU_2293724_0_0_1"/>